<accession>A0A4R8M2I9</accession>
<comment type="caution">
    <text evidence="4">The sequence shown here is derived from an EMBL/GenBank/DDBJ whole genome shotgun (WGS) entry which is preliminary data.</text>
</comment>
<gene>
    <name evidence="4" type="ORF">C8D99_11414</name>
</gene>
<dbReference type="InterPro" id="IPR006675">
    <property type="entry name" value="HDIG_dom"/>
</dbReference>
<feature type="region of interest" description="Disordered" evidence="1">
    <location>
        <begin position="683"/>
        <end position="705"/>
    </location>
</feature>
<organism evidence="4 5">
    <name type="scientific">Aminivibrio pyruvatiphilus</name>
    <dbReference type="NCBI Taxonomy" id="1005740"/>
    <lineage>
        <taxon>Bacteria</taxon>
        <taxon>Thermotogati</taxon>
        <taxon>Synergistota</taxon>
        <taxon>Synergistia</taxon>
        <taxon>Synergistales</taxon>
        <taxon>Aminobacteriaceae</taxon>
        <taxon>Aminivibrio</taxon>
    </lineage>
</organism>
<keyword evidence="2" id="KW-0812">Transmembrane</keyword>
<feature type="compositionally biased region" description="Basic and acidic residues" evidence="1">
    <location>
        <begin position="683"/>
        <end position="695"/>
    </location>
</feature>
<dbReference type="InterPro" id="IPR011621">
    <property type="entry name" value="Metal-dep_PHydrolase_7TM_intra"/>
</dbReference>
<evidence type="ECO:0000313" key="4">
    <source>
        <dbReference type="EMBL" id="TDY58323.1"/>
    </source>
</evidence>
<keyword evidence="5" id="KW-1185">Reference proteome</keyword>
<proteinExistence type="predicted"/>
<feature type="transmembrane region" description="Helical" evidence="2">
    <location>
        <begin position="419"/>
        <end position="441"/>
    </location>
</feature>
<dbReference type="SMART" id="SM00471">
    <property type="entry name" value="HDc"/>
    <property type="match status" value="1"/>
</dbReference>
<dbReference type="NCBIfam" id="TIGR00277">
    <property type="entry name" value="HDIG"/>
    <property type="match status" value="1"/>
</dbReference>
<dbReference type="EMBL" id="SORI01000014">
    <property type="protein sequence ID" value="TDY58323.1"/>
    <property type="molecule type" value="Genomic_DNA"/>
</dbReference>
<dbReference type="SUPFAM" id="SSF109604">
    <property type="entry name" value="HD-domain/PDEase-like"/>
    <property type="match status" value="1"/>
</dbReference>
<evidence type="ECO:0000313" key="5">
    <source>
        <dbReference type="Proteomes" id="UP000295066"/>
    </source>
</evidence>
<name>A0A4R8M2I9_9BACT</name>
<sequence>MSSSGNSQSSRNLLGQARKKGFTAFFAEQYPLFRASGVLILIAFAMSIVLLRWVLTDRVNGFVLGDPSPRSYFALYPMSYLDDEGTRVLRSRVGETVAGVLVRDGAAMDRLIVKIEAMAKGDVASLSLSPGLADLLKSMPEDGRKKILTEAARISSDFLKSVGGDSQPLTPAPEIIWKEIEKLSLPMEENNVIFQVLDEILQPLTRIDDDLTETLRGELAESLQPVERSVAPGDVLIEKGQTVTPQVARILKMQGYSQVTFPWKQILFALLALPFWPLWVLLQTSFRPSARQNIPWLYLSFVVGLSWVVEYFSSMFNVQGMGSLFLAGCAYLTLPPGLALPVVLGGSILGGIVVTGLSALHVVLVSLMGIISSLAGYHLLREIHSRGHLWRQLFLLGLIQAAVGLFIRWAFDLGIYPELFLYLLLGNAGWSTLVIAVLPLLENAFDVLSPLLLMELSHPSNPLLKKLQIEAPGTYHHSLMLGTLAEVVADKLGMNSNLLKAGAYFHDIGKLRRPQFFVENQMGNENIHDELKPSLSALVIIAHIREGLELAEEYHLPEMIRAFIAEHHGTTCLSYFYRKARSMGLSVPRDQFCYPGPRPRTRETGLLMLVDSIEAAVRAEMRASTSIPDLEKTIEGVVEAKMSEGQLDDIDFTIRDLAVIRQTLLYAFQSMYHTRKVKEIQDKDQLEQKLKKQEEESIEGSLASR</sequence>
<dbReference type="Gene3D" id="1.10.3210.10">
    <property type="entry name" value="Hypothetical protein af1432"/>
    <property type="match status" value="1"/>
</dbReference>
<dbReference type="RefSeq" id="WP_133958046.1">
    <property type="nucleotide sequence ID" value="NZ_SORI01000014.1"/>
</dbReference>
<dbReference type="OrthoDB" id="9806952at2"/>
<feature type="transmembrane region" description="Helical" evidence="2">
    <location>
        <begin position="294"/>
        <end position="312"/>
    </location>
</feature>
<feature type="domain" description="HD/PDEase" evidence="3">
    <location>
        <begin position="470"/>
        <end position="625"/>
    </location>
</feature>
<dbReference type="PANTHER" id="PTHR36442">
    <property type="entry name" value="CYCLIC-DI-AMP PHOSPHODIESTERASE PGPH"/>
    <property type="match status" value="1"/>
</dbReference>
<feature type="transmembrane region" description="Helical" evidence="2">
    <location>
        <begin position="324"/>
        <end position="344"/>
    </location>
</feature>
<dbReference type="Pfam" id="PF07697">
    <property type="entry name" value="7TMR-HDED"/>
    <property type="match status" value="1"/>
</dbReference>
<dbReference type="CDD" id="cd00077">
    <property type="entry name" value="HDc"/>
    <property type="match status" value="1"/>
</dbReference>
<dbReference type="InterPro" id="IPR006674">
    <property type="entry name" value="HD_domain"/>
</dbReference>
<dbReference type="AlphaFoldDB" id="A0A4R8M2I9"/>
<dbReference type="Pfam" id="PF07698">
    <property type="entry name" value="7TM-7TMR_HD"/>
    <property type="match status" value="1"/>
</dbReference>
<dbReference type="PANTHER" id="PTHR36442:SF1">
    <property type="entry name" value="CYCLIC-DI-AMP PHOSPHODIESTERASE PGPH"/>
    <property type="match status" value="1"/>
</dbReference>
<feature type="transmembrane region" description="Helical" evidence="2">
    <location>
        <begin position="350"/>
        <end position="377"/>
    </location>
</feature>
<protein>
    <recommendedName>
        <fullName evidence="3">HD/PDEase domain-containing protein</fullName>
    </recommendedName>
</protein>
<dbReference type="InterPro" id="IPR003607">
    <property type="entry name" value="HD/PDEase_dom"/>
</dbReference>
<evidence type="ECO:0000259" key="3">
    <source>
        <dbReference type="SMART" id="SM00471"/>
    </source>
</evidence>
<reference evidence="4 5" key="1">
    <citation type="submission" date="2019-03" db="EMBL/GenBank/DDBJ databases">
        <title>Genomic Encyclopedia of Type Strains, Phase IV (KMG-IV): sequencing the most valuable type-strain genomes for metagenomic binning, comparative biology and taxonomic classification.</title>
        <authorList>
            <person name="Goeker M."/>
        </authorList>
    </citation>
    <scope>NUCLEOTIDE SEQUENCE [LARGE SCALE GENOMIC DNA]</scope>
    <source>
        <strain evidence="4 5">DSM 25964</strain>
    </source>
</reference>
<evidence type="ECO:0000256" key="1">
    <source>
        <dbReference type="SAM" id="MobiDB-lite"/>
    </source>
</evidence>
<evidence type="ECO:0000256" key="2">
    <source>
        <dbReference type="SAM" id="Phobius"/>
    </source>
</evidence>
<keyword evidence="2" id="KW-0472">Membrane</keyword>
<feature type="transmembrane region" description="Helical" evidence="2">
    <location>
        <begin position="261"/>
        <end position="282"/>
    </location>
</feature>
<feature type="transmembrane region" description="Helical" evidence="2">
    <location>
        <begin position="32"/>
        <end position="55"/>
    </location>
</feature>
<feature type="transmembrane region" description="Helical" evidence="2">
    <location>
        <begin position="389"/>
        <end position="407"/>
    </location>
</feature>
<dbReference type="Pfam" id="PF01966">
    <property type="entry name" value="HD"/>
    <property type="match status" value="1"/>
</dbReference>
<keyword evidence="2" id="KW-1133">Transmembrane helix</keyword>
<dbReference type="InterPro" id="IPR052722">
    <property type="entry name" value="PgpH_phosphodiesterase"/>
</dbReference>
<dbReference type="InterPro" id="IPR011624">
    <property type="entry name" value="Metal-dep_PHydrolase_7TM_extra"/>
</dbReference>
<dbReference type="Proteomes" id="UP000295066">
    <property type="component" value="Unassembled WGS sequence"/>
</dbReference>